<feature type="region of interest" description="Disordered" evidence="1">
    <location>
        <begin position="66"/>
        <end position="91"/>
    </location>
</feature>
<sequence length="91" mass="10459">MPHRFFTLKQVAAMLATSEAQVYALVRAGDLPAIKIGGRGQWRVENRELDQWIQAQYRKTRVGDEDALDREDVSDSDADRDIRVQASRREN</sequence>
<dbReference type="Gene3D" id="1.10.238.160">
    <property type="match status" value="1"/>
</dbReference>
<evidence type="ECO:0000256" key="1">
    <source>
        <dbReference type="SAM" id="MobiDB-lite"/>
    </source>
</evidence>
<dbReference type="InterPro" id="IPR009061">
    <property type="entry name" value="DNA-bd_dom_put_sf"/>
</dbReference>
<dbReference type="SUPFAM" id="SSF46955">
    <property type="entry name" value="Putative DNA-binding domain"/>
    <property type="match status" value="1"/>
</dbReference>
<reference evidence="3 4" key="1">
    <citation type="submission" date="2022-11" db="EMBL/GenBank/DDBJ databases">
        <title>Anaerobic phenanthrene biodegradation by a DNRA strain PheN6.</title>
        <authorList>
            <person name="Zhang Z."/>
        </authorList>
    </citation>
    <scope>NUCLEOTIDE SEQUENCE [LARGE SCALE GENOMIC DNA]</scope>
    <source>
        <strain evidence="3 4">PheN6</strain>
    </source>
</reference>
<evidence type="ECO:0000259" key="2">
    <source>
        <dbReference type="Pfam" id="PF12728"/>
    </source>
</evidence>
<evidence type="ECO:0000313" key="4">
    <source>
        <dbReference type="Proteomes" id="UP001150259"/>
    </source>
</evidence>
<organism evidence="3 4">
    <name type="scientific">Intrasporangium calvum</name>
    <dbReference type="NCBI Taxonomy" id="53358"/>
    <lineage>
        <taxon>Bacteria</taxon>
        <taxon>Bacillati</taxon>
        <taxon>Actinomycetota</taxon>
        <taxon>Actinomycetes</taxon>
        <taxon>Micrococcales</taxon>
        <taxon>Intrasporangiaceae</taxon>
        <taxon>Intrasporangium</taxon>
    </lineage>
</organism>
<gene>
    <name evidence="3" type="ORF">OO014_03450</name>
</gene>
<dbReference type="InterPro" id="IPR010093">
    <property type="entry name" value="SinI_DNA-bd"/>
</dbReference>
<evidence type="ECO:0000313" key="3">
    <source>
        <dbReference type="EMBL" id="MDC5696299.1"/>
    </source>
</evidence>
<proteinExistence type="predicted"/>
<name>A0ABT5GDF2_9MICO</name>
<feature type="domain" description="Helix-turn-helix" evidence="2">
    <location>
        <begin position="5"/>
        <end position="56"/>
    </location>
</feature>
<accession>A0ABT5GDF2</accession>
<dbReference type="NCBIfam" id="TIGR01764">
    <property type="entry name" value="excise"/>
    <property type="match status" value="1"/>
</dbReference>
<feature type="compositionally biased region" description="Basic and acidic residues" evidence="1">
    <location>
        <begin position="70"/>
        <end position="91"/>
    </location>
</feature>
<dbReference type="EMBL" id="JAPFQL010000009">
    <property type="protein sequence ID" value="MDC5696299.1"/>
    <property type="molecule type" value="Genomic_DNA"/>
</dbReference>
<keyword evidence="4" id="KW-1185">Reference proteome</keyword>
<comment type="caution">
    <text evidence="3">The sequence shown here is derived from an EMBL/GenBank/DDBJ whole genome shotgun (WGS) entry which is preliminary data.</text>
</comment>
<dbReference type="InterPro" id="IPR041657">
    <property type="entry name" value="HTH_17"/>
</dbReference>
<protein>
    <submittedName>
        <fullName evidence="3">Helix-turn-helix domain-containing protein</fullName>
    </submittedName>
</protein>
<dbReference type="Pfam" id="PF12728">
    <property type="entry name" value="HTH_17"/>
    <property type="match status" value="1"/>
</dbReference>
<dbReference type="Proteomes" id="UP001150259">
    <property type="component" value="Unassembled WGS sequence"/>
</dbReference>